<dbReference type="AlphaFoldDB" id="A0A7C9AMC6"/>
<evidence type="ECO:0000313" key="2">
    <source>
        <dbReference type="EMBL" id="MBA4670290.1"/>
    </source>
</evidence>
<accession>A0A7C9AMC6</accession>
<reference evidence="2" key="2">
    <citation type="submission" date="2020-07" db="EMBL/GenBank/DDBJ databases">
        <authorList>
            <person name="Vera ALvarez R."/>
            <person name="Arias-Moreno D.M."/>
            <person name="Jimenez-Jacinto V."/>
            <person name="Jimenez-Bremont J.F."/>
            <person name="Swaminathan K."/>
            <person name="Moose S.P."/>
            <person name="Guerrero-Gonzalez M.L."/>
            <person name="Marino-Ramirez L."/>
            <person name="Landsman D."/>
            <person name="Rodriguez-Kessler M."/>
            <person name="Delgado-Sanchez P."/>
        </authorList>
    </citation>
    <scope>NUCLEOTIDE SEQUENCE</scope>
    <source>
        <tissue evidence="2">Cladode</tissue>
    </source>
</reference>
<sequence>MMGFNKLPEECVSTILSLSTPRDACRAAAACSALLSAATSDFVWESFLPNDYNEILSRADQSLVGKVGSKKELFFMLCSSLPIDAGNKIFMLERSKGLKSYILSARELKIAWANDPMYWSWKYVAFSRFSETAELRTTSWLEIQGKIKTKWLSPNTTYAAYLIFKTSARAYGLDTMPMEASVQVGNDPVCRSAVQLHQDAGPKHQIERLLYGNRIEMLSSRVVQGPTTSVSVTPSARDGGWMEIELGKFYSGKPCDRDDHEDDREVKMSLMEIKGHHLKGGLVVEGLEIRPI</sequence>
<reference evidence="2" key="1">
    <citation type="journal article" date="2013" name="J. Plant Res.">
        <title>Effect of fungi and light on seed germination of three Opuntia species from semiarid lands of central Mexico.</title>
        <authorList>
            <person name="Delgado-Sanchez P."/>
            <person name="Jimenez-Bremont J.F."/>
            <person name="Guerrero-Gonzalez Mde L."/>
            <person name="Flores J."/>
        </authorList>
    </citation>
    <scope>NUCLEOTIDE SEQUENCE</scope>
    <source>
        <tissue evidence="2">Cladode</tissue>
    </source>
</reference>
<dbReference type="PANTHER" id="PTHR32278:SF15">
    <property type="entry name" value="F-BOX PROTEIN PP2-B13-RELATED"/>
    <property type="match status" value="1"/>
</dbReference>
<name>A0A7C9AMC6_OPUST</name>
<proteinExistence type="predicted"/>
<dbReference type="Gene3D" id="1.20.1280.50">
    <property type="match status" value="1"/>
</dbReference>
<dbReference type="Pfam" id="PF12937">
    <property type="entry name" value="F-box-like"/>
    <property type="match status" value="1"/>
</dbReference>
<dbReference type="InterPro" id="IPR025886">
    <property type="entry name" value="PP2-like"/>
</dbReference>
<dbReference type="PANTHER" id="PTHR32278">
    <property type="entry name" value="F-BOX DOMAIN-CONTAINING PROTEIN"/>
    <property type="match status" value="1"/>
</dbReference>
<organism evidence="2">
    <name type="scientific">Opuntia streptacantha</name>
    <name type="common">Prickly pear cactus</name>
    <name type="synonym">Opuntia cardona</name>
    <dbReference type="NCBI Taxonomy" id="393608"/>
    <lineage>
        <taxon>Eukaryota</taxon>
        <taxon>Viridiplantae</taxon>
        <taxon>Streptophyta</taxon>
        <taxon>Embryophyta</taxon>
        <taxon>Tracheophyta</taxon>
        <taxon>Spermatophyta</taxon>
        <taxon>Magnoliopsida</taxon>
        <taxon>eudicotyledons</taxon>
        <taxon>Gunneridae</taxon>
        <taxon>Pentapetalae</taxon>
        <taxon>Caryophyllales</taxon>
        <taxon>Cactineae</taxon>
        <taxon>Cactaceae</taxon>
        <taxon>Opuntioideae</taxon>
        <taxon>Opuntia</taxon>
    </lineage>
</organism>
<dbReference type="InterPro" id="IPR001810">
    <property type="entry name" value="F-box_dom"/>
</dbReference>
<evidence type="ECO:0000259" key="1">
    <source>
        <dbReference type="Pfam" id="PF12937"/>
    </source>
</evidence>
<dbReference type="EMBL" id="GISG01247125">
    <property type="protein sequence ID" value="MBA4670290.1"/>
    <property type="molecule type" value="Transcribed_RNA"/>
</dbReference>
<dbReference type="SUPFAM" id="SSF81383">
    <property type="entry name" value="F-box domain"/>
    <property type="match status" value="1"/>
</dbReference>
<feature type="domain" description="F-box" evidence="1">
    <location>
        <begin position="4"/>
        <end position="46"/>
    </location>
</feature>
<protein>
    <recommendedName>
        <fullName evidence="1">F-box domain-containing protein</fullName>
    </recommendedName>
</protein>
<dbReference type="InterPro" id="IPR036047">
    <property type="entry name" value="F-box-like_dom_sf"/>
</dbReference>
<dbReference type="Pfam" id="PF14299">
    <property type="entry name" value="PP2"/>
    <property type="match status" value="1"/>
</dbReference>